<dbReference type="InterPro" id="IPR011110">
    <property type="entry name" value="Reg_prop"/>
</dbReference>
<dbReference type="Gene3D" id="2.130.10.10">
    <property type="entry name" value="YVTN repeat-like/Quinoprotein amine dehydrogenase"/>
    <property type="match status" value="3"/>
</dbReference>
<protein>
    <submittedName>
        <fullName evidence="6">Putative periplasmic ligand-binding sensor domain protein</fullName>
    </submittedName>
</protein>
<feature type="domain" description="GAF" evidence="4">
    <location>
        <begin position="965"/>
        <end position="1116"/>
    </location>
</feature>
<keyword evidence="2" id="KW-0175">Coiled coil</keyword>
<dbReference type="Pfam" id="PF07495">
    <property type="entry name" value="Y_Y_Y"/>
    <property type="match status" value="1"/>
</dbReference>
<evidence type="ECO:0000256" key="3">
    <source>
        <dbReference type="SAM" id="Phobius"/>
    </source>
</evidence>
<accession>I4AIC4</accession>
<dbReference type="OrthoDB" id="9809670at2"/>
<keyword evidence="1" id="KW-0597">Phosphoprotein</keyword>
<dbReference type="InterPro" id="IPR029016">
    <property type="entry name" value="GAF-like_dom_sf"/>
</dbReference>
<dbReference type="STRING" id="880071.Fleli_1275"/>
<dbReference type="eggNOG" id="COG3292">
    <property type="taxonomic scope" value="Bacteria"/>
</dbReference>
<evidence type="ECO:0000256" key="1">
    <source>
        <dbReference type="ARBA" id="ARBA00022553"/>
    </source>
</evidence>
<evidence type="ECO:0000313" key="6">
    <source>
        <dbReference type="EMBL" id="AFM03709.1"/>
    </source>
</evidence>
<evidence type="ECO:0000313" key="7">
    <source>
        <dbReference type="Proteomes" id="UP000006054"/>
    </source>
</evidence>
<keyword evidence="3" id="KW-0812">Transmembrane</keyword>
<keyword evidence="3" id="KW-1133">Transmembrane helix</keyword>
<dbReference type="InterPro" id="IPR015943">
    <property type="entry name" value="WD40/YVTN_repeat-like_dom_sf"/>
</dbReference>
<sequence precursor="true">MKSLSKNNLYNLYKNIFSLPFFILPLLGYIVLLIVFFFGTSSSLLAQKTTSKQIQAAKNQQAQAIMGLRFKKFNSDDGLAQNNVTAILQDTRGFLWIGTGDGLSRYDGYEFKNYTHIVEDSSSLSAGMITALHQDINGTLWVGTTNGINKYDFTQDRFVQYRLKENRISNLNTRTVRSVFQDSKETLWIGTENGIKIYDKLNNSIEYSQEYNGLLDVPVLALYEDRDSTFWVGTENGLYKLDRQRRAFVPVFINEKQLTQFPVYTFFEDKQQNLWIGTQEGAFRLNSKRKELKKYSSTSFPNALNNDIVKTIAQDQKGDIWIGTYGGGVNRLIKKTGQIITIRQNEAKQYSLSDDIVQSIYSDKSGIIWIGTYDGLNKYDEEKEVFYNYPIPLQYVAHHLQTEIWALEQDYLGNTWLGTENGLYVYMPKPESTEWELIKIGDKIGLKNKHILSLLEDKKGNLWIGTLQDGLYKYPLKSLGFAGNSTSEAIPFDLTNLANKPSKTDPKLADNSVWTMIQDTYNDIWIGTNNGLYAIKNKSEDVHKYTERDGTGLSDNSVWALLQDRYGILWVGTSNGLNRFRKQSNDFITYNQANDNSGGLSNSYIVTLFEDETGVIWAGTHGGGLNRFHKEADNFTHYTEKDGLPDGVIYAIEQDNSRHLWISTNRGLSRFNIDTQVFRNYDVNDGLPSNRFNHNAIEKTKNGELIFGTVYGITVFHPDSIKDNNYIPPVYLTNLKVLGRDIRANDETGILSRNITQTDMITLSPEQHSFSVDFVALNYRLPKKTVYMYKLEGFDDEWHYTSYRNHTASYTNLPEGIEYIFRVKAANNDGYWNESGATLRIYITPPLWEAIWFKIALVMFLIGAGASFWFWRNGEMQKQKNRLSMEVHQRTNELEDEKEKLQIAYNEISNQSRQILDMNAVLKQKQGEVMKQRDDLSTQRNEIENSYQNVRVLSDIGQQVTATLDFDQMVAVLYQHVNSLMDAPGFGIGVLNEKSSLIEFRGYSVEGNLLNYDFNAARDKTLLSAWAIRNQKEVKIGDLQSEYAKYVAGEVVAVGTTIPKSLIYLPLAIKNRPVGVLTVQSLEKNAYSDRHLTLLKGLASYVSIALNNIQNYSELGQAKNTIQESSIRIMDSLRYAQTIQQAILPTDDMLQSSFDDSFMIFKPKDVVSGDFYWLREIEGRIFIASVDCTGHGVPGAFMSMIGSRLLNEIINEANVLEPAKILDELHIRLKNALKQEESRNDDGMDVSLCRIDALEEDTLEREIVFAGAKRQAVWISRGESHILKGDKKSIGGWRKTKKRPFIQLQMTAKKGDALYLFTDGITDQNNIAGAKYGSKRLHQLLSQNSDFDMSEQKIILEEDLARHQGNQKQRDDITLIGIRL</sequence>
<dbReference type="eggNOG" id="COG2208">
    <property type="taxonomic scope" value="Bacteria"/>
</dbReference>
<feature type="transmembrane region" description="Helical" evidence="3">
    <location>
        <begin position="12"/>
        <end position="38"/>
    </location>
</feature>
<evidence type="ECO:0000259" key="4">
    <source>
        <dbReference type="SMART" id="SM00065"/>
    </source>
</evidence>
<dbReference type="SMART" id="SM00065">
    <property type="entry name" value="GAF"/>
    <property type="match status" value="1"/>
</dbReference>
<dbReference type="KEGG" id="fli:Fleli_1275"/>
<dbReference type="InterPro" id="IPR001932">
    <property type="entry name" value="PPM-type_phosphatase-like_dom"/>
</dbReference>
<reference evidence="7" key="1">
    <citation type="submission" date="2012-06" db="EMBL/GenBank/DDBJ databases">
        <title>The complete genome of Flexibacter litoralis DSM 6794.</title>
        <authorList>
            <person name="Lucas S."/>
            <person name="Copeland A."/>
            <person name="Lapidus A."/>
            <person name="Glavina del Rio T."/>
            <person name="Dalin E."/>
            <person name="Tice H."/>
            <person name="Bruce D."/>
            <person name="Goodwin L."/>
            <person name="Pitluck S."/>
            <person name="Peters L."/>
            <person name="Ovchinnikova G."/>
            <person name="Lu M."/>
            <person name="Kyrpides N."/>
            <person name="Mavromatis K."/>
            <person name="Ivanova N."/>
            <person name="Brettin T."/>
            <person name="Detter J.C."/>
            <person name="Han C."/>
            <person name="Larimer F."/>
            <person name="Land M."/>
            <person name="Hauser L."/>
            <person name="Markowitz V."/>
            <person name="Cheng J.-F."/>
            <person name="Hugenholtz P."/>
            <person name="Woyke T."/>
            <person name="Wu D."/>
            <person name="Spring S."/>
            <person name="Lang E."/>
            <person name="Kopitz M."/>
            <person name="Brambilla E."/>
            <person name="Klenk H.-P."/>
            <person name="Eisen J.A."/>
        </authorList>
    </citation>
    <scope>NUCLEOTIDE SEQUENCE [LARGE SCALE GENOMIC DNA]</scope>
    <source>
        <strain evidence="7">ATCC 23117 / DSM 6794 / NBRC 15988 / NCIMB 1366 / Sio-4</strain>
    </source>
</reference>
<dbReference type="SUPFAM" id="SSF49265">
    <property type="entry name" value="Fibronectin type III"/>
    <property type="match status" value="1"/>
</dbReference>
<dbReference type="SMART" id="SM00331">
    <property type="entry name" value="PP2C_SIG"/>
    <property type="match status" value="1"/>
</dbReference>
<keyword evidence="7" id="KW-1185">Reference proteome</keyword>
<gene>
    <name evidence="6" type="ordered locus">Fleli_1275</name>
</gene>
<organism evidence="6 7">
    <name type="scientific">Bernardetia litoralis (strain ATCC 23117 / DSM 6794 / NBRC 15988 / NCIMB 1366 / Fx l1 / Sio-4)</name>
    <name type="common">Flexibacter litoralis</name>
    <dbReference type="NCBI Taxonomy" id="880071"/>
    <lineage>
        <taxon>Bacteria</taxon>
        <taxon>Pseudomonadati</taxon>
        <taxon>Bacteroidota</taxon>
        <taxon>Cytophagia</taxon>
        <taxon>Cytophagales</taxon>
        <taxon>Bernardetiaceae</taxon>
        <taxon>Bernardetia</taxon>
    </lineage>
</organism>
<dbReference type="Pfam" id="PF07228">
    <property type="entry name" value="SpoIIE"/>
    <property type="match status" value="1"/>
</dbReference>
<feature type="coiled-coil region" evidence="2">
    <location>
        <begin position="880"/>
        <end position="942"/>
    </location>
</feature>
<keyword evidence="3" id="KW-0472">Membrane</keyword>
<dbReference type="eggNOG" id="COG3883">
    <property type="taxonomic scope" value="Bacteria"/>
</dbReference>
<dbReference type="InterPro" id="IPR011123">
    <property type="entry name" value="Y_Y_Y"/>
</dbReference>
<dbReference type="Gene3D" id="3.30.450.40">
    <property type="match status" value="1"/>
</dbReference>
<evidence type="ECO:0000256" key="2">
    <source>
        <dbReference type="SAM" id="Coils"/>
    </source>
</evidence>
<name>I4AIC4_BERLS</name>
<dbReference type="PANTHER" id="PTHR43547">
    <property type="entry name" value="TWO-COMPONENT HISTIDINE KINASE"/>
    <property type="match status" value="1"/>
</dbReference>
<evidence type="ECO:0000259" key="5">
    <source>
        <dbReference type="SMART" id="SM00331"/>
    </source>
</evidence>
<dbReference type="HOGENOM" id="CLU_000445_28_2_10"/>
<dbReference type="SUPFAM" id="SSF55781">
    <property type="entry name" value="GAF domain-like"/>
    <property type="match status" value="1"/>
</dbReference>
<dbReference type="InterPro" id="IPR036457">
    <property type="entry name" value="PPM-type-like_dom_sf"/>
</dbReference>
<dbReference type="PANTHER" id="PTHR43547:SF2">
    <property type="entry name" value="HYBRID SIGNAL TRANSDUCTION HISTIDINE KINASE C"/>
    <property type="match status" value="1"/>
</dbReference>
<dbReference type="InterPro" id="IPR036116">
    <property type="entry name" value="FN3_sf"/>
</dbReference>
<dbReference type="RefSeq" id="WP_014797166.1">
    <property type="nucleotide sequence ID" value="NC_018018.1"/>
</dbReference>
<dbReference type="InterPro" id="IPR013783">
    <property type="entry name" value="Ig-like_fold"/>
</dbReference>
<dbReference type="Pfam" id="PF07494">
    <property type="entry name" value="Reg_prop"/>
    <property type="match status" value="11"/>
</dbReference>
<proteinExistence type="predicted"/>
<dbReference type="EMBL" id="CP003345">
    <property type="protein sequence ID" value="AFM03709.1"/>
    <property type="molecule type" value="Genomic_DNA"/>
</dbReference>
<dbReference type="Gene3D" id="3.60.40.10">
    <property type="entry name" value="PPM-type phosphatase domain"/>
    <property type="match status" value="1"/>
</dbReference>
<dbReference type="SUPFAM" id="SSF63829">
    <property type="entry name" value="Calcium-dependent phosphotriesterase"/>
    <property type="match status" value="3"/>
</dbReference>
<dbReference type="GO" id="GO:0000155">
    <property type="term" value="F:phosphorelay sensor kinase activity"/>
    <property type="evidence" value="ECO:0007669"/>
    <property type="project" value="TreeGrafter"/>
</dbReference>
<dbReference type="InterPro" id="IPR003018">
    <property type="entry name" value="GAF"/>
</dbReference>
<dbReference type="FunFam" id="2.60.40.10:FF:000791">
    <property type="entry name" value="Two-component system sensor histidine kinase/response regulator"/>
    <property type="match status" value="1"/>
</dbReference>
<dbReference type="Proteomes" id="UP000006054">
    <property type="component" value="Chromosome"/>
</dbReference>
<dbReference type="Pfam" id="PF13185">
    <property type="entry name" value="GAF_2"/>
    <property type="match status" value="1"/>
</dbReference>
<dbReference type="Gene3D" id="2.60.40.10">
    <property type="entry name" value="Immunoglobulins"/>
    <property type="match status" value="1"/>
</dbReference>
<feature type="domain" description="PPM-type phosphatase" evidence="5">
    <location>
        <begin position="1152"/>
        <end position="1380"/>
    </location>
</feature>